<keyword evidence="1" id="KW-0812">Transmembrane</keyword>
<dbReference type="Pfam" id="PF14004">
    <property type="entry name" value="DUF4227"/>
    <property type="match status" value="1"/>
</dbReference>
<keyword evidence="1" id="KW-1133">Transmembrane helix</keyword>
<evidence type="ECO:0000313" key="2">
    <source>
        <dbReference type="EMBL" id="SFF94540.1"/>
    </source>
</evidence>
<dbReference type="RefSeq" id="WP_093668936.1">
    <property type="nucleotide sequence ID" value="NZ_FOOY01000003.1"/>
</dbReference>
<gene>
    <name evidence="2" type="ORF">SAMN02982927_00065</name>
</gene>
<organism evidence="2 3">
    <name type="scientific">Sporolactobacillus nakayamae</name>
    <dbReference type="NCBI Taxonomy" id="269670"/>
    <lineage>
        <taxon>Bacteria</taxon>
        <taxon>Bacillati</taxon>
        <taxon>Bacillota</taxon>
        <taxon>Bacilli</taxon>
        <taxon>Bacillales</taxon>
        <taxon>Sporolactobacillaceae</taxon>
        <taxon>Sporolactobacillus</taxon>
    </lineage>
</organism>
<dbReference type="InterPro" id="IPR025321">
    <property type="entry name" value="DUF4227"/>
</dbReference>
<protein>
    <submittedName>
        <fullName evidence="2">Uncharacterized protein</fullName>
    </submittedName>
</protein>
<sequence>MNGIFRMSVDFFKLLIAFAVLTAAFYAGMTWVDHFQEKVHRYDEPGSGAVKVIHEQDAKRMDGDQLDNRRDYSRFIEFLRDGE</sequence>
<dbReference type="EMBL" id="FOOY01000003">
    <property type="protein sequence ID" value="SFF94540.1"/>
    <property type="molecule type" value="Genomic_DNA"/>
</dbReference>
<name>A0A1I2MUG1_9BACL</name>
<keyword evidence="3" id="KW-1185">Reference proteome</keyword>
<dbReference type="OrthoDB" id="2691647at2"/>
<reference evidence="3" key="1">
    <citation type="submission" date="2016-10" db="EMBL/GenBank/DDBJ databases">
        <authorList>
            <person name="Varghese N."/>
            <person name="Submissions S."/>
        </authorList>
    </citation>
    <scope>NUCLEOTIDE SEQUENCE [LARGE SCALE GENOMIC DNA]</scope>
    <source>
        <strain evidence="3">ATCC 700379</strain>
    </source>
</reference>
<evidence type="ECO:0000256" key="1">
    <source>
        <dbReference type="SAM" id="Phobius"/>
    </source>
</evidence>
<dbReference type="AlphaFoldDB" id="A0A1I2MUG1"/>
<proteinExistence type="predicted"/>
<accession>A0A1I2MUG1</accession>
<dbReference type="STRING" id="269670.SAMN02982927_00065"/>
<evidence type="ECO:0000313" key="3">
    <source>
        <dbReference type="Proteomes" id="UP000198752"/>
    </source>
</evidence>
<keyword evidence="1" id="KW-0472">Membrane</keyword>
<dbReference type="Proteomes" id="UP000198752">
    <property type="component" value="Unassembled WGS sequence"/>
</dbReference>
<feature type="transmembrane region" description="Helical" evidence="1">
    <location>
        <begin position="12"/>
        <end position="32"/>
    </location>
</feature>